<keyword evidence="1" id="KW-1133">Transmembrane helix</keyword>
<dbReference type="RefSeq" id="WP_129878031.1">
    <property type="nucleotide sequence ID" value="NZ_SEWG01000009.1"/>
</dbReference>
<evidence type="ECO:0000313" key="3">
    <source>
        <dbReference type="EMBL" id="RYU86512.1"/>
    </source>
</evidence>
<dbReference type="AlphaFoldDB" id="A0A4Q5LHA8"/>
<evidence type="ECO:0000259" key="2">
    <source>
        <dbReference type="Pfam" id="PF06713"/>
    </source>
</evidence>
<feature type="transmembrane region" description="Helical" evidence="1">
    <location>
        <begin position="38"/>
        <end position="59"/>
    </location>
</feature>
<reference evidence="3 4" key="1">
    <citation type="submission" date="2019-02" db="EMBL/GenBank/DDBJ databases">
        <title>Bacterial novel species Mucilaginibacter sp. 17JY9-4 isolated from soil.</title>
        <authorList>
            <person name="Jung H.-Y."/>
        </authorList>
    </citation>
    <scope>NUCLEOTIDE SEQUENCE [LARGE SCALE GENOMIC DNA]</scope>
    <source>
        <strain evidence="3 4">17JY9-4</strain>
    </source>
</reference>
<feature type="domain" description="Uncharacterized protein YyaB-like PH" evidence="2">
    <location>
        <begin position="57"/>
        <end position="132"/>
    </location>
</feature>
<evidence type="ECO:0000313" key="4">
    <source>
        <dbReference type="Proteomes" id="UP000293331"/>
    </source>
</evidence>
<organism evidence="3 4">
    <name type="scientific">Mucilaginibacter terrigena</name>
    <dbReference type="NCBI Taxonomy" id="2492395"/>
    <lineage>
        <taxon>Bacteria</taxon>
        <taxon>Pseudomonadati</taxon>
        <taxon>Bacteroidota</taxon>
        <taxon>Sphingobacteriia</taxon>
        <taxon>Sphingobacteriales</taxon>
        <taxon>Sphingobacteriaceae</taxon>
        <taxon>Mucilaginibacter</taxon>
    </lineage>
</organism>
<gene>
    <name evidence="3" type="ORF">EWM62_17815</name>
</gene>
<dbReference type="EMBL" id="SEWG01000009">
    <property type="protein sequence ID" value="RYU86512.1"/>
    <property type="molecule type" value="Genomic_DNA"/>
</dbReference>
<feature type="transmembrane region" description="Helical" evidence="1">
    <location>
        <begin position="14"/>
        <end position="32"/>
    </location>
</feature>
<name>A0A4Q5LHA8_9SPHI</name>
<accession>A0A4Q5LHA8</accession>
<comment type="caution">
    <text evidence="3">The sequence shown here is derived from an EMBL/GenBank/DDBJ whole genome shotgun (WGS) entry which is preliminary data.</text>
</comment>
<keyword evidence="4" id="KW-1185">Reference proteome</keyword>
<keyword evidence="1" id="KW-0472">Membrane</keyword>
<dbReference type="Proteomes" id="UP000293331">
    <property type="component" value="Unassembled WGS sequence"/>
</dbReference>
<dbReference type="GO" id="GO:0030153">
    <property type="term" value="P:bacteriocin immunity"/>
    <property type="evidence" value="ECO:0007669"/>
    <property type="project" value="InterPro"/>
</dbReference>
<proteinExistence type="predicted"/>
<protein>
    <recommendedName>
        <fullName evidence="2">Uncharacterized protein YyaB-like PH domain-containing protein</fullName>
    </recommendedName>
</protein>
<sequence length="142" mass="15798">MITGDKVYPSKKGFIVYILLGLLTIMEVSYFFNGLYLPALLCLGLTGVVIFPIVFNTCYTINASDILKVKCGFFVNQSIPVKNITRIVETNTILSAPALSFDRLEVFYGKYDSVVISPVNEKDFITQLKNINPSIEFVPKAA</sequence>
<dbReference type="Pfam" id="PF06713">
    <property type="entry name" value="bPH_4"/>
    <property type="match status" value="1"/>
</dbReference>
<keyword evidence="1" id="KW-0812">Transmembrane</keyword>
<evidence type="ECO:0000256" key="1">
    <source>
        <dbReference type="SAM" id="Phobius"/>
    </source>
</evidence>
<dbReference type="InterPro" id="IPR009589">
    <property type="entry name" value="PH_YyaB-like"/>
</dbReference>
<dbReference type="OrthoDB" id="1261156at2"/>